<keyword evidence="3 5" id="KW-0456">Lyase</keyword>
<proteinExistence type="inferred from homology"/>
<name>A0A8J7LKH7_9RHOB</name>
<dbReference type="InterPro" id="IPR042262">
    <property type="entry name" value="CN_hydtase_beta_C"/>
</dbReference>
<keyword evidence="9" id="KW-1185">Reference proteome</keyword>
<gene>
    <name evidence="8" type="primary">nthB</name>
    <name evidence="8" type="ORF">H1D41_03590</name>
</gene>
<accession>A0A8J7LKH7</accession>
<dbReference type="EC" id="4.2.1.84" evidence="5"/>
<dbReference type="Proteomes" id="UP000640583">
    <property type="component" value="Unassembled WGS sequence"/>
</dbReference>
<dbReference type="AlphaFoldDB" id="A0A8J7LKH7"/>
<dbReference type="NCBIfam" id="TIGR03888">
    <property type="entry name" value="nitrile_beta"/>
    <property type="match status" value="1"/>
</dbReference>
<sequence length="222" mass="25048">MDTIHDLGGKQGFGPVDVNEPEAPWHYDWEGRMWAMAQSSRNTSVTIDWWRHVVEQLPPHAYMTIPYFEKWCMTDLALGVDCGTFTMEDALNIVGKNALRAEGASRPEVLNKEQILEKNRTSVKTFEEEVDFAPAFAVGDPVKTLSHSVPTHTRLPAYARGRSGKILAQRGAHPLPDKSAQGQEVPEHLYTVVFTAQELWGKDADPRDTVTLDLWESYLEQL</sequence>
<feature type="domain" description="Nitrile hydratase beta subunit" evidence="6">
    <location>
        <begin position="129"/>
        <end position="220"/>
    </location>
</feature>
<comment type="caution">
    <text evidence="8">The sequence shown here is derived from an EMBL/GenBank/DDBJ whole genome shotgun (WGS) entry which is preliminary data.</text>
</comment>
<dbReference type="Gene3D" id="2.30.30.50">
    <property type="match status" value="1"/>
</dbReference>
<evidence type="ECO:0000313" key="8">
    <source>
        <dbReference type="EMBL" id="MBI1492714.1"/>
    </source>
</evidence>
<dbReference type="PIRSF" id="PIRSF001427">
    <property type="entry name" value="NHase_beta"/>
    <property type="match status" value="1"/>
</dbReference>
<evidence type="ECO:0000313" key="9">
    <source>
        <dbReference type="Proteomes" id="UP000640583"/>
    </source>
</evidence>
<evidence type="ECO:0000259" key="7">
    <source>
        <dbReference type="Pfam" id="PF21006"/>
    </source>
</evidence>
<comment type="similarity">
    <text evidence="2 5">Belongs to the nitrile hydratase subunit beta family.</text>
</comment>
<reference evidence="8" key="1">
    <citation type="submission" date="2020-10" db="EMBL/GenBank/DDBJ databases">
        <title>Paenihalocynthiibacter styelae gen. nov., sp. nov., isolated from stalked sea squirt Styela clava.</title>
        <authorList>
            <person name="Kim Y.-O."/>
            <person name="Yoon J.-H."/>
        </authorList>
    </citation>
    <scope>NUCLEOTIDE SEQUENCE</scope>
    <source>
        <strain evidence="8">MYP1-1</strain>
    </source>
</reference>
<evidence type="ECO:0000259" key="6">
    <source>
        <dbReference type="Pfam" id="PF02211"/>
    </source>
</evidence>
<dbReference type="GO" id="GO:0046914">
    <property type="term" value="F:transition metal ion binding"/>
    <property type="evidence" value="ECO:0007669"/>
    <property type="project" value="InterPro"/>
</dbReference>
<dbReference type="InterPro" id="IPR049054">
    <property type="entry name" value="CN_hydtase_beta-like_N"/>
</dbReference>
<dbReference type="InterPro" id="IPR024690">
    <property type="entry name" value="CN_hydtase_beta_dom_C"/>
</dbReference>
<dbReference type="EMBL" id="JADCKQ010000002">
    <property type="protein sequence ID" value="MBI1492714.1"/>
    <property type="molecule type" value="Genomic_DNA"/>
</dbReference>
<dbReference type="SUPFAM" id="SSF50090">
    <property type="entry name" value="Electron transport accessory proteins"/>
    <property type="match status" value="1"/>
</dbReference>
<feature type="domain" description="Nitrile hydratase beta subunit-like N-terminal" evidence="7">
    <location>
        <begin position="1"/>
        <end position="90"/>
    </location>
</feature>
<dbReference type="Pfam" id="PF02211">
    <property type="entry name" value="NHase_beta_C"/>
    <property type="match status" value="1"/>
</dbReference>
<comment type="catalytic activity">
    <reaction evidence="4 5">
        <text>an aliphatic primary amide = an aliphatic nitrile + H2O</text>
        <dbReference type="Rhea" id="RHEA:12673"/>
        <dbReference type="ChEBI" id="CHEBI:15377"/>
        <dbReference type="ChEBI" id="CHEBI:65285"/>
        <dbReference type="ChEBI" id="CHEBI:80291"/>
        <dbReference type="EC" id="4.2.1.84"/>
    </reaction>
</comment>
<evidence type="ECO:0000256" key="3">
    <source>
        <dbReference type="ARBA" id="ARBA00023239"/>
    </source>
</evidence>
<dbReference type="Pfam" id="PF21006">
    <property type="entry name" value="NHase_beta_N"/>
    <property type="match status" value="1"/>
</dbReference>
<organism evidence="8 9">
    <name type="scientific">Halocynthiibacter styelae</name>
    <dbReference type="NCBI Taxonomy" id="2761955"/>
    <lineage>
        <taxon>Bacteria</taxon>
        <taxon>Pseudomonadati</taxon>
        <taxon>Pseudomonadota</taxon>
        <taxon>Alphaproteobacteria</taxon>
        <taxon>Rhodobacterales</taxon>
        <taxon>Paracoccaceae</taxon>
        <taxon>Halocynthiibacter</taxon>
    </lineage>
</organism>
<dbReference type="Gene3D" id="1.10.472.20">
    <property type="entry name" value="Nitrile hydratase, beta subunit"/>
    <property type="match status" value="1"/>
</dbReference>
<dbReference type="InterPro" id="IPR003168">
    <property type="entry name" value="Nitrile_hydratase_bsu"/>
</dbReference>
<dbReference type="GO" id="GO:0018822">
    <property type="term" value="F:nitrile hydratase activity"/>
    <property type="evidence" value="ECO:0007669"/>
    <property type="project" value="UniProtKB-EC"/>
</dbReference>
<dbReference type="InterPro" id="IPR008990">
    <property type="entry name" value="Elect_transpt_acc-like_dom_sf"/>
</dbReference>
<evidence type="ECO:0000256" key="1">
    <source>
        <dbReference type="ARBA" id="ARBA00004042"/>
    </source>
</evidence>
<dbReference type="RefSeq" id="WP_228847620.1">
    <property type="nucleotide sequence ID" value="NZ_JADCKQ010000002.1"/>
</dbReference>
<protein>
    <recommendedName>
        <fullName evidence="5">Nitrile hydratase subunit beta</fullName>
        <shortName evidence="5">NHase</shortName>
        <ecNumber evidence="5">4.2.1.84</ecNumber>
    </recommendedName>
</protein>
<evidence type="ECO:0000256" key="4">
    <source>
        <dbReference type="ARBA" id="ARBA00044877"/>
    </source>
</evidence>
<comment type="function">
    <text evidence="1 5">NHase catalyzes the hydration of various nitrile compounds to the corresponding amides.</text>
</comment>
<evidence type="ECO:0000256" key="2">
    <source>
        <dbReference type="ARBA" id="ARBA00009098"/>
    </source>
</evidence>
<evidence type="ECO:0000256" key="5">
    <source>
        <dbReference type="PIRNR" id="PIRNR001427"/>
    </source>
</evidence>